<keyword evidence="2" id="KW-0378">Hydrolase</keyword>
<evidence type="ECO:0000313" key="3">
    <source>
        <dbReference type="Proteomes" id="UP000321201"/>
    </source>
</evidence>
<dbReference type="Proteomes" id="UP000321201">
    <property type="component" value="Unassembled WGS sequence"/>
</dbReference>
<dbReference type="PRINTS" id="PR00111">
    <property type="entry name" value="ABHYDROLASE"/>
</dbReference>
<evidence type="ECO:0000313" key="2">
    <source>
        <dbReference type="EMBL" id="TXF11306.1"/>
    </source>
</evidence>
<reference evidence="2 3" key="1">
    <citation type="submission" date="2019-08" db="EMBL/GenBank/DDBJ databases">
        <title>Pelomicrobium methylotrophicum gen. nov., sp. nov. a moderately thermophilic, facultatively anaerobic, lithoautotrophic and methylotrophic bacterium isolated from a terrestrial mud volcano.</title>
        <authorList>
            <person name="Slobodkina G.B."/>
            <person name="Merkel A.Y."/>
            <person name="Slobodkin A.I."/>
        </authorList>
    </citation>
    <scope>NUCLEOTIDE SEQUENCE [LARGE SCALE GENOMIC DNA]</scope>
    <source>
        <strain evidence="2 3">SM250</strain>
    </source>
</reference>
<dbReference type="FunCoup" id="A0A5C7ERM6">
    <property type="interactions" value="36"/>
</dbReference>
<keyword evidence="3" id="KW-1185">Reference proteome</keyword>
<dbReference type="InterPro" id="IPR000073">
    <property type="entry name" value="AB_hydrolase_1"/>
</dbReference>
<dbReference type="RefSeq" id="WP_147800322.1">
    <property type="nucleotide sequence ID" value="NZ_VPFL01000015.1"/>
</dbReference>
<dbReference type="InterPro" id="IPR050471">
    <property type="entry name" value="AB_hydrolase"/>
</dbReference>
<dbReference type="GO" id="GO:0047570">
    <property type="term" value="F:3-oxoadipate enol-lactonase activity"/>
    <property type="evidence" value="ECO:0007669"/>
    <property type="project" value="UniProtKB-EC"/>
</dbReference>
<dbReference type="InParanoid" id="A0A5C7ERM6"/>
<dbReference type="PANTHER" id="PTHR43433">
    <property type="entry name" value="HYDROLASE, ALPHA/BETA FOLD FAMILY PROTEIN"/>
    <property type="match status" value="1"/>
</dbReference>
<accession>A0A5C7ERM6</accession>
<protein>
    <submittedName>
        <fullName evidence="2">3-oxoadipate enol-lactonase</fullName>
        <ecNumber evidence="2">3.1.1.24</ecNumber>
    </submittedName>
</protein>
<comment type="caution">
    <text evidence="2">The sequence shown here is derived from an EMBL/GenBank/DDBJ whole genome shotgun (WGS) entry which is preliminary data.</text>
</comment>
<dbReference type="InterPro" id="IPR026968">
    <property type="entry name" value="PcaD/CatD"/>
</dbReference>
<dbReference type="OrthoDB" id="5289380at2"/>
<dbReference type="EMBL" id="VPFL01000015">
    <property type="protein sequence ID" value="TXF11306.1"/>
    <property type="molecule type" value="Genomic_DNA"/>
</dbReference>
<organism evidence="2 3">
    <name type="scientific">Pelomicrobium methylotrophicum</name>
    <dbReference type="NCBI Taxonomy" id="2602750"/>
    <lineage>
        <taxon>Bacteria</taxon>
        <taxon>Pseudomonadati</taxon>
        <taxon>Pseudomonadota</taxon>
        <taxon>Hydrogenophilia</taxon>
        <taxon>Hydrogenophilia incertae sedis</taxon>
        <taxon>Pelomicrobium</taxon>
    </lineage>
</organism>
<dbReference type="AlphaFoldDB" id="A0A5C7ERM6"/>
<dbReference type="NCBIfam" id="TIGR02427">
    <property type="entry name" value="protocat_pcaD"/>
    <property type="match status" value="1"/>
</dbReference>
<dbReference type="SUPFAM" id="SSF53474">
    <property type="entry name" value="alpha/beta-Hydrolases"/>
    <property type="match status" value="1"/>
</dbReference>
<name>A0A5C7ERM6_9PROT</name>
<dbReference type="GO" id="GO:0042952">
    <property type="term" value="P:beta-ketoadipate pathway"/>
    <property type="evidence" value="ECO:0007669"/>
    <property type="project" value="InterPro"/>
</dbReference>
<dbReference type="EC" id="3.1.1.24" evidence="2"/>
<sequence length="261" mass="29189">MRVKANGIEINYEVEGQGPWLVFSHSLACHLGMWYEQAVALRDRYRILRYDTRGHGKTSAPAGPYTLELLADDLLGLLDALGIDRMHFVGISLGGMIGQVFALRHPERLASLTLCDTTSYYPPEAWPMWEERIRVVREKGMEAMVEPTLARWFTDAFRARRHDMMKRIGAMIRATPVEGYIGCCHAIPKIDTRARLKEIRCPTLVIVGEEDAGTPVAMARAIHEAIPGSRLAVISQASHLCNLEQTEAFNRILGDFVDAAA</sequence>
<gene>
    <name evidence="2" type="primary">pcaD</name>
    <name evidence="2" type="ORF">FR698_11380</name>
</gene>
<dbReference type="InterPro" id="IPR029058">
    <property type="entry name" value="AB_hydrolase_fold"/>
</dbReference>
<proteinExistence type="predicted"/>
<evidence type="ECO:0000259" key="1">
    <source>
        <dbReference type="Pfam" id="PF00561"/>
    </source>
</evidence>
<dbReference type="PANTHER" id="PTHR43433:SF5">
    <property type="entry name" value="AB HYDROLASE-1 DOMAIN-CONTAINING PROTEIN"/>
    <property type="match status" value="1"/>
</dbReference>
<dbReference type="Pfam" id="PF00561">
    <property type="entry name" value="Abhydrolase_1"/>
    <property type="match status" value="1"/>
</dbReference>
<feature type="domain" description="AB hydrolase-1" evidence="1">
    <location>
        <begin position="19"/>
        <end position="244"/>
    </location>
</feature>
<dbReference type="Gene3D" id="3.40.50.1820">
    <property type="entry name" value="alpha/beta hydrolase"/>
    <property type="match status" value="1"/>
</dbReference>